<sequence>MGRKSVDQVDCCGPTFVDTKLQPSNRTELPVQQLTKTHHASRKLVWNLDPARKSSWDKSFHASDLTPEGFAVSPLSTKDCSADNAVPVLQRPADMGSSTENKSYEVVDESFKTSTQRSGSSEVVSQTSPYVSRETSPSTSATEPKRSIVFRKDGREQTTSSQHRSSKTQARTPHRSLFHSTSVASDLARLSPEVEKRSIHSTKRVLEILMERQEQQLASTTLRISDKPMIRNPGGIGPLVESLGCLEASQSDEALQLLEALCYMSFSPNNCRILVEIGGLKSLFKLLTNWGDTRVGSRAATVVQHLVAACEDLREVVACPEAAEGLVWLLSMGSHEEQEQTARALSTLSDTRARQDLFRRAGVVPALVGALSRIVPGDATQASQLRTFVYLLCRLADCGAAFCAAARQSGDSYEVARAVLQKLYGRWLQPIHQSPQVSLTTWQEQALLTQVAFEVAQLVSGAPSASDIEDECYDNVMSESSDQSFVQRLAETSVPRWRTYGDSQVQLMRRASNRNLVAMAGSEAFPVAEGAPPEAPQLPPCAMRSVASCPLVAGCR</sequence>
<feature type="compositionally biased region" description="Polar residues" evidence="2">
    <location>
        <begin position="112"/>
        <end position="142"/>
    </location>
</feature>
<dbReference type="Gene3D" id="1.25.10.10">
    <property type="entry name" value="Leucine-rich Repeat Variant"/>
    <property type="match status" value="1"/>
</dbReference>
<dbReference type="PANTHER" id="PTHR23315">
    <property type="entry name" value="U BOX DOMAIN-CONTAINING"/>
    <property type="match status" value="1"/>
</dbReference>
<evidence type="ECO:0000256" key="2">
    <source>
        <dbReference type="SAM" id="MobiDB-lite"/>
    </source>
</evidence>
<dbReference type="PANTHER" id="PTHR23315:SF7">
    <property type="entry name" value="U-BOX DOMAIN-CONTAINING PROTEIN 4"/>
    <property type="match status" value="1"/>
</dbReference>
<reference evidence="3" key="1">
    <citation type="submission" date="2014-05" db="EMBL/GenBank/DDBJ databases">
        <title>The transcriptome of the halophilic microalga Tetraselmis sp. GSL018 isolated from the Great Salt Lake, Utah.</title>
        <authorList>
            <person name="Jinkerson R.E."/>
            <person name="D'Adamo S."/>
            <person name="Posewitz M.C."/>
        </authorList>
    </citation>
    <scope>NUCLEOTIDE SEQUENCE</scope>
    <source>
        <strain evidence="3">GSL018</strain>
    </source>
</reference>
<accession>A0A061R6K1</accession>
<dbReference type="InterPro" id="IPR016024">
    <property type="entry name" value="ARM-type_fold"/>
</dbReference>
<evidence type="ECO:0000256" key="1">
    <source>
        <dbReference type="ARBA" id="ARBA00022786"/>
    </source>
</evidence>
<proteinExistence type="predicted"/>
<evidence type="ECO:0000313" key="3">
    <source>
        <dbReference type="EMBL" id="JAC66404.1"/>
    </source>
</evidence>
<dbReference type="EMBL" id="GBEZ01020246">
    <property type="protein sequence ID" value="JAC66404.1"/>
    <property type="molecule type" value="Transcribed_RNA"/>
</dbReference>
<protein>
    <submittedName>
        <fullName evidence="3">Uncharacterized protein</fullName>
    </submittedName>
</protein>
<feature type="compositionally biased region" description="Basic and acidic residues" evidence="2">
    <location>
        <begin position="102"/>
        <end position="111"/>
    </location>
</feature>
<dbReference type="SUPFAM" id="SSF48371">
    <property type="entry name" value="ARM repeat"/>
    <property type="match status" value="1"/>
</dbReference>
<feature type="region of interest" description="Disordered" evidence="2">
    <location>
        <begin position="90"/>
        <end position="181"/>
    </location>
</feature>
<organism evidence="3">
    <name type="scientific">Tetraselmis sp. GSL018</name>
    <dbReference type="NCBI Taxonomy" id="582737"/>
    <lineage>
        <taxon>Eukaryota</taxon>
        <taxon>Viridiplantae</taxon>
        <taxon>Chlorophyta</taxon>
        <taxon>core chlorophytes</taxon>
        <taxon>Chlorodendrophyceae</taxon>
        <taxon>Chlorodendrales</taxon>
        <taxon>Chlorodendraceae</taxon>
        <taxon>Tetraselmis</taxon>
    </lineage>
</organism>
<gene>
    <name evidence="3" type="ORF">TSPGSL018_13740</name>
</gene>
<feature type="compositionally biased region" description="Polar residues" evidence="2">
    <location>
        <begin position="157"/>
        <end position="171"/>
    </location>
</feature>
<dbReference type="AlphaFoldDB" id="A0A061R6K1"/>
<name>A0A061R6K1_9CHLO</name>
<dbReference type="InterPro" id="IPR011989">
    <property type="entry name" value="ARM-like"/>
</dbReference>
<feature type="compositionally biased region" description="Basic and acidic residues" evidence="2">
    <location>
        <begin position="143"/>
        <end position="156"/>
    </location>
</feature>
<keyword evidence="1" id="KW-0833">Ubl conjugation pathway</keyword>